<evidence type="ECO:0000313" key="2">
    <source>
        <dbReference type="EMBL" id="UXY16665.1"/>
    </source>
</evidence>
<dbReference type="Gene3D" id="2.60.40.1820">
    <property type="match status" value="1"/>
</dbReference>
<dbReference type="Pfam" id="PF03168">
    <property type="entry name" value="LEA_2"/>
    <property type="match status" value="1"/>
</dbReference>
<dbReference type="InterPro" id="IPR013990">
    <property type="entry name" value="WHy-dom"/>
</dbReference>
<dbReference type="SMART" id="SM00769">
    <property type="entry name" value="WHy"/>
    <property type="match status" value="1"/>
</dbReference>
<dbReference type="RefSeq" id="WP_263126049.1">
    <property type="nucleotide sequence ID" value="NZ_CP106753.1"/>
</dbReference>
<proteinExistence type="predicted"/>
<evidence type="ECO:0000313" key="3">
    <source>
        <dbReference type="Proteomes" id="UP001061302"/>
    </source>
</evidence>
<sequence>MRRRLYMWMVAGMVAWLAGCAGVPAHFEKPTVSLAGLSLKEAGLFEQRFTLVLRVQNPNRFALPLNGLDADLAVNGKPLASGVAAQAVTVPALGDAKVRIDVVSNLATLARQLRRADGQGLPRYRLTGRLFVPMRSEGIAFEMDGEVPAIEGWFDAPARQERF</sequence>
<evidence type="ECO:0000259" key="1">
    <source>
        <dbReference type="SMART" id="SM00769"/>
    </source>
</evidence>
<dbReference type="SUPFAM" id="SSF117070">
    <property type="entry name" value="LEA14-like"/>
    <property type="match status" value="1"/>
</dbReference>
<keyword evidence="3" id="KW-1185">Reference proteome</keyword>
<dbReference type="EMBL" id="CP106753">
    <property type="protein sequence ID" value="UXY16665.1"/>
    <property type="molecule type" value="Genomic_DNA"/>
</dbReference>
<dbReference type="PROSITE" id="PS51257">
    <property type="entry name" value="PROKAR_LIPOPROTEIN"/>
    <property type="match status" value="1"/>
</dbReference>
<name>A0ABY6DQM4_9NEIS</name>
<accession>A0ABY6DQM4</accession>
<dbReference type="Proteomes" id="UP001061302">
    <property type="component" value="Chromosome"/>
</dbReference>
<feature type="domain" description="Water stress and hypersensitive response" evidence="1">
    <location>
        <begin position="32"/>
        <end position="148"/>
    </location>
</feature>
<organism evidence="2 3">
    <name type="scientific">Chitiniphilus purpureus</name>
    <dbReference type="NCBI Taxonomy" id="2981137"/>
    <lineage>
        <taxon>Bacteria</taxon>
        <taxon>Pseudomonadati</taxon>
        <taxon>Pseudomonadota</taxon>
        <taxon>Betaproteobacteria</taxon>
        <taxon>Neisseriales</taxon>
        <taxon>Chitinibacteraceae</taxon>
        <taxon>Chitiniphilus</taxon>
    </lineage>
</organism>
<gene>
    <name evidence="2" type="ORF">N8I74_06500</name>
</gene>
<dbReference type="InterPro" id="IPR004864">
    <property type="entry name" value="LEA_2"/>
</dbReference>
<reference evidence="2" key="1">
    <citation type="submission" date="2022-10" db="EMBL/GenBank/DDBJ databases">
        <title>Chitiniphilus purpureus sp. nov., a novel chitin-degrading bacterium isolated from crawfish pond sediment.</title>
        <authorList>
            <person name="Li K."/>
        </authorList>
    </citation>
    <scope>NUCLEOTIDE SEQUENCE</scope>
    <source>
        <strain evidence="2">CD1</strain>
    </source>
</reference>
<protein>
    <submittedName>
        <fullName evidence="2">LEA type 2 family protein</fullName>
    </submittedName>
</protein>